<reference evidence="5 6" key="1">
    <citation type="submission" date="2020-01" db="EMBL/GenBank/DDBJ databases">
        <title>Paenibacillus soybeanensis sp. nov. isolated from the nodules of soybean (Glycine max(L.) Merr).</title>
        <authorList>
            <person name="Wang H."/>
        </authorList>
    </citation>
    <scope>NUCLEOTIDE SEQUENCE [LARGE SCALE GENOMIC DNA]</scope>
    <source>
        <strain evidence="5 6">T1</strain>
    </source>
</reference>
<feature type="domain" description="Bacterial transcriptional activator" evidence="4">
    <location>
        <begin position="444"/>
        <end position="583"/>
    </location>
</feature>
<dbReference type="Gene3D" id="1.25.40.10">
    <property type="entry name" value="Tetratricopeptide repeat domain"/>
    <property type="match status" value="1"/>
</dbReference>
<dbReference type="InterPro" id="IPR051677">
    <property type="entry name" value="AfsR-DnrI-RedD_regulator"/>
</dbReference>
<comment type="caution">
    <text evidence="5">The sequence shown here is derived from an EMBL/GenBank/DDBJ whole genome shotgun (WGS) entry which is preliminary data.</text>
</comment>
<evidence type="ECO:0000256" key="3">
    <source>
        <dbReference type="SAM" id="MobiDB-lite"/>
    </source>
</evidence>
<feature type="region of interest" description="Disordered" evidence="3">
    <location>
        <begin position="308"/>
        <end position="334"/>
    </location>
</feature>
<dbReference type="InterPro" id="IPR005158">
    <property type="entry name" value="BTAD"/>
</dbReference>
<evidence type="ECO:0000313" key="5">
    <source>
        <dbReference type="EMBL" id="NBD26664.1"/>
    </source>
</evidence>
<keyword evidence="2" id="KW-0804">Transcription</keyword>
<evidence type="ECO:0000256" key="1">
    <source>
        <dbReference type="ARBA" id="ARBA00023015"/>
    </source>
</evidence>
<evidence type="ECO:0000259" key="4">
    <source>
        <dbReference type="SMART" id="SM01043"/>
    </source>
</evidence>
<dbReference type="InterPro" id="IPR036388">
    <property type="entry name" value="WH-like_DNA-bd_sf"/>
</dbReference>
<gene>
    <name evidence="5" type="ORF">GT019_22555</name>
</gene>
<name>A0ABW9XVF3_9BACL</name>
<dbReference type="SUPFAM" id="SSF46894">
    <property type="entry name" value="C-terminal effector domain of the bipartite response regulators"/>
    <property type="match status" value="1"/>
</dbReference>
<keyword evidence="1" id="KW-0805">Transcription regulation</keyword>
<evidence type="ECO:0000313" key="6">
    <source>
        <dbReference type="Proteomes" id="UP000665561"/>
    </source>
</evidence>
<dbReference type="Pfam" id="PF03704">
    <property type="entry name" value="BTAD"/>
    <property type="match status" value="1"/>
</dbReference>
<dbReference type="SUPFAM" id="SSF48452">
    <property type="entry name" value="TPR-like"/>
    <property type="match status" value="1"/>
</dbReference>
<proteinExistence type="predicted"/>
<dbReference type="InterPro" id="IPR016032">
    <property type="entry name" value="Sig_transdc_resp-reg_C-effctor"/>
</dbReference>
<accession>A0ABW9XVF3</accession>
<keyword evidence="6" id="KW-1185">Reference proteome</keyword>
<dbReference type="PANTHER" id="PTHR35807">
    <property type="entry name" value="TRANSCRIPTIONAL REGULATOR REDD-RELATED"/>
    <property type="match status" value="1"/>
</dbReference>
<dbReference type="Gene3D" id="1.10.10.10">
    <property type="entry name" value="Winged helix-like DNA-binding domain superfamily/Winged helix DNA-binding domain"/>
    <property type="match status" value="1"/>
</dbReference>
<dbReference type="RefSeq" id="WP_161745677.1">
    <property type="nucleotide sequence ID" value="NZ_JAAAMV010000023.1"/>
</dbReference>
<sequence>MNQNSNHVSQQDQWLGQVMKIEQTILDGQMPPIGQLLSIPADIRMKSPLLLRAECENGLLNGRLMETKQRLEAALRGFAAQADESAMLAMMAMLGLLYVQVGDLHEAKPFMSLLAQEWDRNPENCSGFVPWALARASASAAERPSRFEEARKLLFAAADRFREEGRPLWTSFVLLDCMLFDPQEQSRPDWPFWMNWLKRHAAEHPGAGSVVRLLASEKPDGALCEELPARYAYLSKAVLLNRAEEQLPAALNDDIESSIYAAAAAVVRQLAEGRQAAAAEMLGTLDRLRGTVSTPAIERLVEEMRKRVTAASETARSRPLRPEPDREGAGAPRHATEIGSKWNIKLFDGIGFSSDDGPMAEPVWKRRKAGELFVYLLLQTGYKSNREHVIERVFGEGDPAKRSNQLYVTLHDLRSALKEIGLHEETVYAKRGVIGITEPIIESVDVETFMTLSRVGDQLWMDDREAASRLYDKALPLYGMLGTELPHADWLDRAREQLRDRQTTMIKRLAAFYGEQNDEAREEQQLSDWIALRPDQEEAYEAMIRLCLRSGRRVEAIGWYRRLERICMEELGTEPLEEVRRLLWP</sequence>
<protein>
    <recommendedName>
        <fullName evidence="4">Bacterial transcriptional activator domain-containing protein</fullName>
    </recommendedName>
</protein>
<organism evidence="5 6">
    <name type="scientific">Paenibacillus glycinis</name>
    <dbReference type="NCBI Taxonomy" id="2697035"/>
    <lineage>
        <taxon>Bacteria</taxon>
        <taxon>Bacillati</taxon>
        <taxon>Bacillota</taxon>
        <taxon>Bacilli</taxon>
        <taxon>Bacillales</taxon>
        <taxon>Paenibacillaceae</taxon>
        <taxon>Paenibacillus</taxon>
    </lineage>
</organism>
<dbReference type="Proteomes" id="UP000665561">
    <property type="component" value="Unassembled WGS sequence"/>
</dbReference>
<dbReference type="EMBL" id="JAAAMV010000023">
    <property type="protein sequence ID" value="NBD26664.1"/>
    <property type="molecule type" value="Genomic_DNA"/>
</dbReference>
<dbReference type="InterPro" id="IPR011990">
    <property type="entry name" value="TPR-like_helical_dom_sf"/>
</dbReference>
<evidence type="ECO:0000256" key="2">
    <source>
        <dbReference type="ARBA" id="ARBA00023163"/>
    </source>
</evidence>
<dbReference type="SMART" id="SM01043">
    <property type="entry name" value="BTAD"/>
    <property type="match status" value="1"/>
</dbReference>